<comment type="caution">
    <text evidence="1">The sequence shown here is derived from an EMBL/GenBank/DDBJ whole genome shotgun (WGS) entry which is preliminary data.</text>
</comment>
<accession>A0A6P0CHI2</accession>
<evidence type="ECO:0000313" key="1">
    <source>
        <dbReference type="EMBL" id="NEK24505.1"/>
    </source>
</evidence>
<dbReference type="AlphaFoldDB" id="A0A6P0CHI2"/>
<dbReference type="Proteomes" id="UP000468591">
    <property type="component" value="Unassembled WGS sequence"/>
</dbReference>
<protein>
    <submittedName>
        <fullName evidence="1">Uncharacterized protein</fullName>
    </submittedName>
</protein>
<proteinExistence type="predicted"/>
<organism evidence="1 2">
    <name type="scientific">Sulfitobacter sediminilitoris</name>
    <dbReference type="NCBI Taxonomy" id="2698830"/>
    <lineage>
        <taxon>Bacteria</taxon>
        <taxon>Pseudomonadati</taxon>
        <taxon>Pseudomonadota</taxon>
        <taxon>Alphaproteobacteria</taxon>
        <taxon>Rhodobacterales</taxon>
        <taxon>Roseobacteraceae</taxon>
        <taxon>Sulfitobacter</taxon>
    </lineage>
</organism>
<sequence>MHADLKSRRRLLVIASQRYVVADSAWQQGLREAAAFIPDVVSHNIRKIGNPGSRIRKLYEARDHALQRLLVAQFKLQVAKKRIQDQQSRPPKATLFLVVHHELG</sequence>
<dbReference type="RefSeq" id="WP_164355433.1">
    <property type="nucleotide sequence ID" value="NZ_JAABNT010000016.1"/>
</dbReference>
<dbReference type="EMBL" id="JAABNT010000016">
    <property type="protein sequence ID" value="NEK24505.1"/>
    <property type="molecule type" value="Genomic_DNA"/>
</dbReference>
<name>A0A6P0CHI2_9RHOB</name>
<gene>
    <name evidence="1" type="ORF">GV827_19170</name>
</gene>
<keyword evidence="2" id="KW-1185">Reference proteome</keyword>
<evidence type="ECO:0000313" key="2">
    <source>
        <dbReference type="Proteomes" id="UP000468591"/>
    </source>
</evidence>
<reference evidence="1 2" key="1">
    <citation type="submission" date="2020-01" db="EMBL/GenBank/DDBJ databases">
        <title>Sulfitobacter sediminilitoris sp. nov., isolated from a tidal flat.</title>
        <authorList>
            <person name="Park S."/>
            <person name="Yoon J.-H."/>
        </authorList>
    </citation>
    <scope>NUCLEOTIDE SEQUENCE [LARGE SCALE GENOMIC DNA]</scope>
    <source>
        <strain evidence="1 2">JBTF-M27</strain>
    </source>
</reference>